<dbReference type="VEuPathDB" id="FungiDB:I7I53_06335"/>
<dbReference type="EMBL" id="CP069103">
    <property type="protein sequence ID" value="QSS51102.1"/>
    <property type="molecule type" value="Genomic_DNA"/>
</dbReference>
<sequence>MSRTDFVDTSHTGSAYYDASTFRGALSQVSKDDDNHHATREATGKPCPFFFFFFGEGVARISPLLSLTLFPLIFFNLPPDAESTI</sequence>
<evidence type="ECO:0000313" key="1">
    <source>
        <dbReference type="EMBL" id="QSS51102.1"/>
    </source>
</evidence>
<proteinExistence type="predicted"/>
<organism evidence="1 2">
    <name type="scientific">Ajellomyces capsulatus (strain H88)</name>
    <name type="common">Darling's disease fungus</name>
    <name type="synonym">Histoplasma capsulatum</name>
    <dbReference type="NCBI Taxonomy" id="544711"/>
    <lineage>
        <taxon>Eukaryota</taxon>
        <taxon>Fungi</taxon>
        <taxon>Dikarya</taxon>
        <taxon>Ascomycota</taxon>
        <taxon>Pezizomycotina</taxon>
        <taxon>Eurotiomycetes</taxon>
        <taxon>Eurotiomycetidae</taxon>
        <taxon>Onygenales</taxon>
        <taxon>Ajellomycetaceae</taxon>
        <taxon>Histoplasma</taxon>
    </lineage>
</organism>
<name>A0A8A1LGJ7_AJEC8</name>
<protein>
    <submittedName>
        <fullName evidence="1">Uncharacterized protein</fullName>
    </submittedName>
</protein>
<evidence type="ECO:0000313" key="2">
    <source>
        <dbReference type="Proteomes" id="UP000663419"/>
    </source>
</evidence>
<dbReference type="AlphaFoldDB" id="A0A8A1LGJ7"/>
<reference evidence="1" key="1">
    <citation type="submission" date="2021-01" db="EMBL/GenBank/DDBJ databases">
        <title>Chromosome-level genome assembly of a human fungal pathogen reveals clustering of transcriptionally co-regulated genes.</title>
        <authorList>
            <person name="Voorhies M."/>
            <person name="Cohen S."/>
            <person name="Shea T.P."/>
            <person name="Petrus S."/>
            <person name="Munoz J.F."/>
            <person name="Poplawski S."/>
            <person name="Goldman W.E."/>
            <person name="Michael T."/>
            <person name="Cuomo C.A."/>
            <person name="Sil A."/>
            <person name="Beyhan S."/>
        </authorList>
    </citation>
    <scope>NUCLEOTIDE SEQUENCE</scope>
    <source>
        <strain evidence="1">H88</strain>
    </source>
</reference>
<dbReference type="Proteomes" id="UP000663419">
    <property type="component" value="Chromosome 2"/>
</dbReference>
<accession>A0A8A1LGJ7</accession>
<gene>
    <name evidence="1" type="ORF">I7I53_06335</name>
</gene>